<dbReference type="EMBL" id="FJVC01000107">
    <property type="protein sequence ID" value="CZT42909.1"/>
    <property type="molecule type" value="Genomic_DNA"/>
</dbReference>
<evidence type="ECO:0000313" key="2">
    <source>
        <dbReference type="EMBL" id="CZT42909.1"/>
    </source>
</evidence>
<organism evidence="2 3">
    <name type="scientific">Rhynchosporium secalis</name>
    <name type="common">Barley scald fungus</name>
    <dbReference type="NCBI Taxonomy" id="38038"/>
    <lineage>
        <taxon>Eukaryota</taxon>
        <taxon>Fungi</taxon>
        <taxon>Dikarya</taxon>
        <taxon>Ascomycota</taxon>
        <taxon>Pezizomycotina</taxon>
        <taxon>Leotiomycetes</taxon>
        <taxon>Helotiales</taxon>
        <taxon>Ploettnerulaceae</taxon>
        <taxon>Rhynchosporium</taxon>
    </lineage>
</organism>
<dbReference type="AlphaFoldDB" id="A0A1E1M1B9"/>
<gene>
    <name evidence="2" type="ORF">RSE6_02868</name>
</gene>
<name>A0A1E1M1B9_RHYSE</name>
<keyword evidence="3" id="KW-1185">Reference proteome</keyword>
<feature type="region of interest" description="Disordered" evidence="1">
    <location>
        <begin position="33"/>
        <end position="58"/>
    </location>
</feature>
<reference evidence="3" key="1">
    <citation type="submission" date="2016-03" db="EMBL/GenBank/DDBJ databases">
        <authorList>
            <person name="Guldener U."/>
        </authorList>
    </citation>
    <scope>NUCLEOTIDE SEQUENCE [LARGE SCALE GENOMIC DNA]</scope>
</reference>
<protein>
    <submittedName>
        <fullName evidence="2">Uncharacterized protein</fullName>
    </submittedName>
</protein>
<sequence length="93" mass="10211">MGRKKLIITPQLNFSRVSADTWLLWVSWVRGGNSVKKGGQTESSAGKQRKKSGGHGVTDAMCNKVTENELQDVGSDICRYCGVVGVLIHNRTY</sequence>
<evidence type="ECO:0000256" key="1">
    <source>
        <dbReference type="SAM" id="MobiDB-lite"/>
    </source>
</evidence>
<proteinExistence type="predicted"/>
<evidence type="ECO:0000313" key="3">
    <source>
        <dbReference type="Proteomes" id="UP000177625"/>
    </source>
</evidence>
<accession>A0A1E1M1B9</accession>
<dbReference type="Proteomes" id="UP000177625">
    <property type="component" value="Unassembled WGS sequence"/>
</dbReference>